<evidence type="ECO:0000256" key="7">
    <source>
        <dbReference type="PIRSR" id="PIRSR604808-3"/>
    </source>
</evidence>
<dbReference type="EMBL" id="VYXP01000006">
    <property type="protein sequence ID" value="KAA9130989.1"/>
    <property type="molecule type" value="Genomic_DNA"/>
</dbReference>
<feature type="binding site" evidence="6">
    <location>
        <position position="35"/>
    </location>
    <ligand>
        <name>Mg(2+)</name>
        <dbReference type="ChEBI" id="CHEBI:18420"/>
        <label>1</label>
    </ligand>
</feature>
<dbReference type="AlphaFoldDB" id="A0A5N0TCI4"/>
<dbReference type="NCBIfam" id="TIGR00633">
    <property type="entry name" value="xth"/>
    <property type="match status" value="1"/>
</dbReference>
<feature type="domain" description="Endonuclease/exonuclease/phosphatase" evidence="8">
    <location>
        <begin position="5"/>
        <end position="246"/>
    </location>
</feature>
<feature type="site" description="Interaction with DNA substrate" evidence="7">
    <location>
        <position position="246"/>
    </location>
</feature>
<dbReference type="InterPro" id="IPR020847">
    <property type="entry name" value="AP_endonuclease_F1_BS"/>
</dbReference>
<feature type="site" description="Transition state stabilizer" evidence="7">
    <location>
        <position position="150"/>
    </location>
</feature>
<dbReference type="GO" id="GO:0008311">
    <property type="term" value="F:double-stranded DNA 3'-5' DNA exonuclease activity"/>
    <property type="evidence" value="ECO:0007669"/>
    <property type="project" value="UniProtKB-EC"/>
</dbReference>
<dbReference type="EC" id="3.1.11.2" evidence="9"/>
<dbReference type="SUPFAM" id="SSF56219">
    <property type="entry name" value="DNase I-like"/>
    <property type="match status" value="1"/>
</dbReference>
<dbReference type="Gene3D" id="3.60.10.10">
    <property type="entry name" value="Endonuclease/exonuclease/phosphatase"/>
    <property type="match status" value="1"/>
</dbReference>
<dbReference type="Pfam" id="PF03372">
    <property type="entry name" value="Exo_endo_phos"/>
    <property type="match status" value="1"/>
</dbReference>
<dbReference type="PROSITE" id="PS51435">
    <property type="entry name" value="AP_NUCLEASE_F1_4"/>
    <property type="match status" value="1"/>
</dbReference>
<evidence type="ECO:0000313" key="9">
    <source>
        <dbReference type="EMBL" id="KAA9130989.1"/>
    </source>
</evidence>
<dbReference type="Proteomes" id="UP000325372">
    <property type="component" value="Unassembled WGS sequence"/>
</dbReference>
<feature type="site" description="Important for catalytic activity" evidence="7">
    <location>
        <position position="220"/>
    </location>
</feature>
<keyword evidence="6" id="KW-0464">Manganese</keyword>
<feature type="active site" evidence="5">
    <location>
        <position position="108"/>
    </location>
</feature>
<dbReference type="GO" id="GO:0006284">
    <property type="term" value="P:base-excision repair"/>
    <property type="evidence" value="ECO:0007669"/>
    <property type="project" value="TreeGrafter"/>
</dbReference>
<dbReference type="PANTHER" id="PTHR22748">
    <property type="entry name" value="AP ENDONUCLEASE"/>
    <property type="match status" value="1"/>
</dbReference>
<dbReference type="InterPro" id="IPR005135">
    <property type="entry name" value="Endo/exonuclease/phosphatase"/>
</dbReference>
<dbReference type="PROSITE" id="PS00726">
    <property type="entry name" value="AP_NUCLEASE_F1_1"/>
    <property type="match status" value="1"/>
</dbReference>
<dbReference type="GO" id="GO:0003677">
    <property type="term" value="F:DNA binding"/>
    <property type="evidence" value="ECO:0007669"/>
    <property type="project" value="InterPro"/>
</dbReference>
<evidence type="ECO:0000313" key="10">
    <source>
        <dbReference type="Proteomes" id="UP000325372"/>
    </source>
</evidence>
<dbReference type="InterPro" id="IPR036691">
    <property type="entry name" value="Endo/exonu/phosph_ase_sf"/>
</dbReference>
<evidence type="ECO:0000256" key="5">
    <source>
        <dbReference type="PIRSR" id="PIRSR604808-1"/>
    </source>
</evidence>
<evidence type="ECO:0000259" key="8">
    <source>
        <dbReference type="Pfam" id="PF03372"/>
    </source>
</evidence>
<accession>A0A5N0TCI4</accession>
<feature type="binding site" evidence="6">
    <location>
        <position position="148"/>
    </location>
    <ligand>
        <name>Mg(2+)</name>
        <dbReference type="ChEBI" id="CHEBI:18420"/>
        <label>1</label>
    </ligand>
</feature>
<evidence type="ECO:0000256" key="2">
    <source>
        <dbReference type="ARBA" id="ARBA00022723"/>
    </source>
</evidence>
<feature type="binding site" evidence="6">
    <location>
        <position position="245"/>
    </location>
    <ligand>
        <name>Mg(2+)</name>
        <dbReference type="ChEBI" id="CHEBI:18420"/>
        <label>1</label>
    </ligand>
</feature>
<reference evidence="9 10" key="1">
    <citation type="submission" date="2019-09" db="EMBL/GenBank/DDBJ databases">
        <title>Wenzhouxiangella sp. Genome sequencing and assembly.</title>
        <authorList>
            <person name="Zhang R."/>
        </authorList>
    </citation>
    <scope>NUCLEOTIDE SEQUENCE [LARGE SCALE GENOMIC DNA]</scope>
    <source>
        <strain evidence="9 10">W260</strain>
    </source>
</reference>
<comment type="cofactor">
    <cofactor evidence="6">
        <name>Mg(2+)</name>
        <dbReference type="ChEBI" id="CHEBI:18420"/>
    </cofactor>
    <cofactor evidence="6">
        <name>Mn(2+)</name>
        <dbReference type="ChEBI" id="CHEBI:29035"/>
    </cofactor>
    <text evidence="6">Probably binds two magnesium or manganese ions per subunit.</text>
</comment>
<evidence type="ECO:0000256" key="6">
    <source>
        <dbReference type="PIRSR" id="PIRSR604808-2"/>
    </source>
</evidence>
<keyword evidence="2 6" id="KW-0479">Metal-binding</keyword>
<comment type="caution">
    <text evidence="9">The sequence shown here is derived from an EMBL/GenBank/DDBJ whole genome shotgun (WGS) entry which is preliminary data.</text>
</comment>
<feature type="active site" description="Proton acceptor" evidence="5">
    <location>
        <position position="246"/>
    </location>
</feature>
<dbReference type="NCBIfam" id="TIGR00195">
    <property type="entry name" value="exoDNase_III"/>
    <property type="match status" value="1"/>
</dbReference>
<sequence>MKIISLNANGIRAAARKGFFPWMAQQDADIVCIQETKAQHHQLKDREFFPPGYHCYYHDALKPGYSGTAIYAKHQPDRVHYGLGWDTMDCEGRWLQADFGDLSVVSLYFPSGSSSELRQDVKFACMDWIKPKLVEMAASGRDWIICGDWNIAHKKIDLKNWRGNQKNSGFLPEERAWMDEVFGDVGLADAFRLFDPREEQYTWWSNRGQAWANNTGWRIDYHVTTPALADKVTGVEIYKDERFSDHAPLTLEYDYALPERVFGG</sequence>
<evidence type="ECO:0000256" key="1">
    <source>
        <dbReference type="ARBA" id="ARBA00007092"/>
    </source>
</evidence>
<dbReference type="RefSeq" id="WP_150864627.1">
    <property type="nucleotide sequence ID" value="NZ_VYXP01000006.1"/>
</dbReference>
<dbReference type="FunFam" id="3.60.10.10:FF:000026">
    <property type="entry name" value="Exodeoxyribonuclease III"/>
    <property type="match status" value="1"/>
</dbReference>
<feature type="binding site" evidence="6">
    <location>
        <position position="150"/>
    </location>
    <ligand>
        <name>Mg(2+)</name>
        <dbReference type="ChEBI" id="CHEBI:18420"/>
        <label>1</label>
    </ligand>
</feature>
<gene>
    <name evidence="9" type="primary">xth</name>
    <name evidence="9" type="ORF">F3N42_11610</name>
</gene>
<keyword evidence="3 9" id="KW-0378">Hydrolase</keyword>
<feature type="active site" description="Proton donor/acceptor" evidence="5">
    <location>
        <position position="148"/>
    </location>
</feature>
<name>A0A5N0TCI4_9GAMM</name>
<dbReference type="GO" id="GO:0003906">
    <property type="term" value="F:DNA-(apurinic or apyrimidinic site) endonuclease activity"/>
    <property type="evidence" value="ECO:0007669"/>
    <property type="project" value="TreeGrafter"/>
</dbReference>
<feature type="binding site" evidence="6">
    <location>
        <position position="246"/>
    </location>
    <ligand>
        <name>Mg(2+)</name>
        <dbReference type="ChEBI" id="CHEBI:18420"/>
        <label>1</label>
    </ligand>
</feature>
<proteinExistence type="inferred from homology"/>
<dbReference type="PANTHER" id="PTHR22748:SF6">
    <property type="entry name" value="DNA-(APURINIC OR APYRIMIDINIC SITE) ENDONUCLEASE"/>
    <property type="match status" value="1"/>
</dbReference>
<dbReference type="CDD" id="cd10281">
    <property type="entry name" value="Nape_like_AP-endo"/>
    <property type="match status" value="1"/>
</dbReference>
<protein>
    <submittedName>
        <fullName evidence="9">Exodeoxyribonuclease III</fullName>
        <ecNumber evidence="9">3.1.11.2</ecNumber>
    </submittedName>
</protein>
<keyword evidence="4 6" id="KW-0460">Magnesium</keyword>
<organism evidence="9 10">
    <name type="scientific">Marinihelvus fidelis</name>
    <dbReference type="NCBI Taxonomy" id="2613842"/>
    <lineage>
        <taxon>Bacteria</taxon>
        <taxon>Pseudomonadati</taxon>
        <taxon>Pseudomonadota</taxon>
        <taxon>Gammaproteobacteria</taxon>
        <taxon>Chromatiales</taxon>
        <taxon>Wenzhouxiangellaceae</taxon>
        <taxon>Marinihelvus</taxon>
    </lineage>
</organism>
<evidence type="ECO:0000256" key="4">
    <source>
        <dbReference type="ARBA" id="ARBA00022842"/>
    </source>
</evidence>
<comment type="similarity">
    <text evidence="1">Belongs to the DNA repair enzymes AP/ExoA family.</text>
</comment>
<dbReference type="InterPro" id="IPR004808">
    <property type="entry name" value="AP_endonuc_1"/>
</dbReference>
<dbReference type="GO" id="GO:0046872">
    <property type="term" value="F:metal ion binding"/>
    <property type="evidence" value="ECO:0007669"/>
    <property type="project" value="UniProtKB-KW"/>
</dbReference>
<evidence type="ECO:0000256" key="3">
    <source>
        <dbReference type="ARBA" id="ARBA00022801"/>
    </source>
</evidence>
<feature type="binding site" evidence="6">
    <location>
        <position position="7"/>
    </location>
    <ligand>
        <name>Mg(2+)</name>
        <dbReference type="ChEBI" id="CHEBI:18420"/>
        <label>1</label>
    </ligand>
</feature>
<keyword evidence="10" id="KW-1185">Reference proteome</keyword>
<dbReference type="GO" id="GO:0008081">
    <property type="term" value="F:phosphoric diester hydrolase activity"/>
    <property type="evidence" value="ECO:0007669"/>
    <property type="project" value="TreeGrafter"/>
</dbReference>